<name>A0A0D3JQ74_EMIH1</name>
<dbReference type="GO" id="GO:0003755">
    <property type="term" value="F:peptidyl-prolyl cis-trans isomerase activity"/>
    <property type="evidence" value="ECO:0007669"/>
    <property type="project" value="UniProtKB-UniRule"/>
</dbReference>
<dbReference type="PaxDb" id="2903-EOD25659"/>
<organism evidence="8 9">
    <name type="scientific">Emiliania huxleyi (strain CCMP1516)</name>
    <dbReference type="NCBI Taxonomy" id="280463"/>
    <lineage>
        <taxon>Eukaryota</taxon>
        <taxon>Haptista</taxon>
        <taxon>Haptophyta</taxon>
        <taxon>Prymnesiophyceae</taxon>
        <taxon>Isochrysidales</taxon>
        <taxon>Noelaerhabdaceae</taxon>
        <taxon>Emiliania</taxon>
    </lineage>
</organism>
<dbReference type="Gene3D" id="3.10.50.40">
    <property type="match status" value="1"/>
</dbReference>
<dbReference type="EnsemblProtists" id="EOD25659">
    <property type="protein sequence ID" value="EOD25659"/>
    <property type="gene ID" value="EMIHUDRAFT_367241"/>
</dbReference>
<dbReference type="GO" id="GO:0005737">
    <property type="term" value="C:cytoplasm"/>
    <property type="evidence" value="ECO:0007669"/>
    <property type="project" value="UniProtKB-SubCell"/>
</dbReference>
<dbReference type="eggNOG" id="ENOG502SBZU">
    <property type="taxonomic scope" value="Eukaryota"/>
</dbReference>
<dbReference type="PANTHER" id="PTHR43629">
    <property type="entry name" value="PEPTIDYL-PROLYL CIS-TRANS ISOMERASE"/>
    <property type="match status" value="1"/>
</dbReference>
<evidence type="ECO:0000256" key="4">
    <source>
        <dbReference type="ARBA" id="ARBA00046231"/>
    </source>
</evidence>
<keyword evidence="5 6" id="KW-0413">Isomerase</keyword>
<evidence type="ECO:0000313" key="9">
    <source>
        <dbReference type="Proteomes" id="UP000013827"/>
    </source>
</evidence>
<keyword evidence="3" id="KW-0963">Cytoplasm</keyword>
<comment type="similarity">
    <text evidence="2">Belongs to the PpiC/parvulin rotamase family.</text>
</comment>
<dbReference type="HOGENOM" id="CLU_090028_6_0_1"/>
<comment type="subcellular location">
    <subcellularLocation>
        <location evidence="1">Cytoplasm</location>
    </subcellularLocation>
</comment>
<dbReference type="STRING" id="2903.R1EXR2"/>
<feature type="domain" description="PpiC" evidence="7">
    <location>
        <begin position="32"/>
        <end position="141"/>
    </location>
</feature>
<dbReference type="RefSeq" id="XP_005778088.1">
    <property type="nucleotide sequence ID" value="XM_005778031.1"/>
</dbReference>
<dbReference type="InterPro" id="IPR046357">
    <property type="entry name" value="PPIase_dom_sf"/>
</dbReference>
<dbReference type="PANTHER" id="PTHR43629:SF2">
    <property type="entry name" value="RHODANESE-LIKE_PPIC DOMAIN-CONTAINING PROTEIN 12, CHLOROPLASTIC"/>
    <property type="match status" value="1"/>
</dbReference>
<keyword evidence="9" id="KW-1185">Reference proteome</keyword>
<evidence type="ECO:0000313" key="8">
    <source>
        <dbReference type="EnsemblProtists" id="EOD25659"/>
    </source>
</evidence>
<evidence type="ECO:0000256" key="5">
    <source>
        <dbReference type="PROSITE-ProRule" id="PRU00278"/>
    </source>
</evidence>
<comment type="function">
    <text evidence="4">PPIases accelerate the folding of proteins. It prefers amino acid residues with hydrophobic side chains like leucine and phenylalanine in the P1 position of the peptides substrates.</text>
</comment>
<dbReference type="GeneID" id="17271205"/>
<reference evidence="8" key="2">
    <citation type="submission" date="2024-10" db="UniProtKB">
        <authorList>
            <consortium name="EnsemblProtists"/>
        </authorList>
    </citation>
    <scope>IDENTIFICATION</scope>
</reference>
<protein>
    <recommendedName>
        <fullName evidence="6">Peptidyl-prolyl cis-trans isomerase</fullName>
        <ecNumber evidence="6">5.2.1.8</ecNumber>
    </recommendedName>
</protein>
<sequence>MRCGPVSLGLFDAFKKAFDNKDYTNSPATYEQTNARASHILVPTEAQALEIKSALESGRMDFSEAAMKHSTCNSAARGGKLGKFTPGQMVKEFDDVVFGLYDTGLINPKNEADIYEPKYALDEVHGPVATQFGFHLIKIETRYISESDFRLKQSAGL</sequence>
<dbReference type="Pfam" id="PF00639">
    <property type="entry name" value="Rotamase"/>
    <property type="match status" value="1"/>
</dbReference>
<dbReference type="InterPro" id="IPR052204">
    <property type="entry name" value="PpiC/parvulin_rotamase"/>
</dbReference>
<dbReference type="EC" id="5.2.1.8" evidence="6"/>
<dbReference type="Proteomes" id="UP000013827">
    <property type="component" value="Unassembled WGS sequence"/>
</dbReference>
<reference evidence="9" key="1">
    <citation type="journal article" date="2013" name="Nature">
        <title>Pan genome of the phytoplankton Emiliania underpins its global distribution.</title>
        <authorList>
            <person name="Read B.A."/>
            <person name="Kegel J."/>
            <person name="Klute M.J."/>
            <person name="Kuo A."/>
            <person name="Lefebvre S.C."/>
            <person name="Maumus F."/>
            <person name="Mayer C."/>
            <person name="Miller J."/>
            <person name="Monier A."/>
            <person name="Salamov A."/>
            <person name="Young J."/>
            <person name="Aguilar M."/>
            <person name="Claverie J.M."/>
            <person name="Frickenhaus S."/>
            <person name="Gonzalez K."/>
            <person name="Herman E.K."/>
            <person name="Lin Y.C."/>
            <person name="Napier J."/>
            <person name="Ogata H."/>
            <person name="Sarno A.F."/>
            <person name="Shmutz J."/>
            <person name="Schroeder D."/>
            <person name="de Vargas C."/>
            <person name="Verret F."/>
            <person name="von Dassow P."/>
            <person name="Valentin K."/>
            <person name="Van de Peer Y."/>
            <person name="Wheeler G."/>
            <person name="Dacks J.B."/>
            <person name="Delwiche C.F."/>
            <person name="Dyhrman S.T."/>
            <person name="Glockner G."/>
            <person name="John U."/>
            <person name="Richards T."/>
            <person name="Worden A.Z."/>
            <person name="Zhang X."/>
            <person name="Grigoriev I.V."/>
            <person name="Allen A.E."/>
            <person name="Bidle K."/>
            <person name="Borodovsky M."/>
            <person name="Bowler C."/>
            <person name="Brownlee C."/>
            <person name="Cock J.M."/>
            <person name="Elias M."/>
            <person name="Gladyshev V.N."/>
            <person name="Groth M."/>
            <person name="Guda C."/>
            <person name="Hadaegh A."/>
            <person name="Iglesias-Rodriguez M.D."/>
            <person name="Jenkins J."/>
            <person name="Jones B.M."/>
            <person name="Lawson T."/>
            <person name="Leese F."/>
            <person name="Lindquist E."/>
            <person name="Lobanov A."/>
            <person name="Lomsadze A."/>
            <person name="Malik S.B."/>
            <person name="Marsh M.E."/>
            <person name="Mackinder L."/>
            <person name="Mock T."/>
            <person name="Mueller-Roeber B."/>
            <person name="Pagarete A."/>
            <person name="Parker M."/>
            <person name="Probert I."/>
            <person name="Quesneville H."/>
            <person name="Raines C."/>
            <person name="Rensing S.A."/>
            <person name="Riano-Pachon D.M."/>
            <person name="Richier S."/>
            <person name="Rokitta S."/>
            <person name="Shiraiwa Y."/>
            <person name="Soanes D.M."/>
            <person name="van der Giezen M."/>
            <person name="Wahlund T.M."/>
            <person name="Williams B."/>
            <person name="Wilson W."/>
            <person name="Wolfe G."/>
            <person name="Wurch L.L."/>
        </authorList>
    </citation>
    <scope>NUCLEOTIDE SEQUENCE</scope>
</reference>
<dbReference type="InterPro" id="IPR000297">
    <property type="entry name" value="PPIase_PpiC"/>
</dbReference>
<evidence type="ECO:0000256" key="1">
    <source>
        <dbReference type="ARBA" id="ARBA00004496"/>
    </source>
</evidence>
<keyword evidence="5 6" id="KW-0697">Rotamase</keyword>
<evidence type="ECO:0000256" key="6">
    <source>
        <dbReference type="RuleBase" id="RU363014"/>
    </source>
</evidence>
<dbReference type="PROSITE" id="PS50198">
    <property type="entry name" value="PPIC_PPIASE_2"/>
    <property type="match status" value="1"/>
</dbReference>
<accession>A0A0D3JQ74</accession>
<comment type="catalytic activity">
    <reaction evidence="6">
        <text>[protein]-peptidylproline (omega=180) = [protein]-peptidylproline (omega=0)</text>
        <dbReference type="Rhea" id="RHEA:16237"/>
        <dbReference type="Rhea" id="RHEA-COMP:10747"/>
        <dbReference type="Rhea" id="RHEA-COMP:10748"/>
        <dbReference type="ChEBI" id="CHEBI:83833"/>
        <dbReference type="ChEBI" id="CHEBI:83834"/>
        <dbReference type="EC" id="5.2.1.8"/>
    </reaction>
</comment>
<evidence type="ECO:0000256" key="3">
    <source>
        <dbReference type="ARBA" id="ARBA00022490"/>
    </source>
</evidence>
<dbReference type="PROSITE" id="PS01096">
    <property type="entry name" value="PPIC_PPIASE_1"/>
    <property type="match status" value="1"/>
</dbReference>
<dbReference type="SUPFAM" id="SSF54534">
    <property type="entry name" value="FKBP-like"/>
    <property type="match status" value="1"/>
</dbReference>
<dbReference type="KEGG" id="ehx:EMIHUDRAFT_367241"/>
<evidence type="ECO:0000256" key="2">
    <source>
        <dbReference type="ARBA" id="ARBA00007656"/>
    </source>
</evidence>
<proteinExistence type="inferred from homology"/>
<dbReference type="AlphaFoldDB" id="A0A0D3JQ74"/>
<evidence type="ECO:0000259" key="7">
    <source>
        <dbReference type="PROSITE" id="PS50198"/>
    </source>
</evidence>
<dbReference type="InterPro" id="IPR023058">
    <property type="entry name" value="PPIase_PpiC_CS"/>
</dbReference>